<evidence type="ECO:0000256" key="3">
    <source>
        <dbReference type="ARBA" id="ARBA00023163"/>
    </source>
</evidence>
<gene>
    <name evidence="5" type="ORF">UFOPK2169_01849</name>
</gene>
<evidence type="ECO:0000259" key="4">
    <source>
        <dbReference type="PROSITE" id="PS51118"/>
    </source>
</evidence>
<dbReference type="Pfam" id="PF01638">
    <property type="entry name" value="HxlR"/>
    <property type="match status" value="1"/>
</dbReference>
<evidence type="ECO:0000256" key="1">
    <source>
        <dbReference type="ARBA" id="ARBA00023015"/>
    </source>
</evidence>
<keyword evidence="1" id="KW-0805">Transcription regulation</keyword>
<sequence>MSTSRSKKSVVSTQRSYDLNCPIAMSLDLMGDRWTLLILRDLFIHSSCRYIELRKSLTGISPTLLSQRIKDLIHHGLIEQCEKTDTGHVAYKLTARGKETKPVLVALARFGLPHIDGRVPDKAWRTFTEK</sequence>
<accession>A0A6J6M820</accession>
<evidence type="ECO:0000313" key="5">
    <source>
        <dbReference type="EMBL" id="CAB4668855.1"/>
    </source>
</evidence>
<evidence type="ECO:0000256" key="2">
    <source>
        <dbReference type="ARBA" id="ARBA00023125"/>
    </source>
</evidence>
<proteinExistence type="predicted"/>
<dbReference type="EMBL" id="CAEZWE010000133">
    <property type="protein sequence ID" value="CAB4668855.1"/>
    <property type="molecule type" value="Genomic_DNA"/>
</dbReference>
<reference evidence="5" key="1">
    <citation type="submission" date="2020-05" db="EMBL/GenBank/DDBJ databases">
        <authorList>
            <person name="Chiriac C."/>
            <person name="Salcher M."/>
            <person name="Ghai R."/>
            <person name="Kavagutti S V."/>
        </authorList>
    </citation>
    <scope>NUCLEOTIDE SEQUENCE</scope>
</reference>
<dbReference type="PROSITE" id="PS51118">
    <property type="entry name" value="HTH_HXLR"/>
    <property type="match status" value="1"/>
</dbReference>
<keyword evidence="3" id="KW-0804">Transcription</keyword>
<dbReference type="InterPro" id="IPR036388">
    <property type="entry name" value="WH-like_DNA-bd_sf"/>
</dbReference>
<organism evidence="5">
    <name type="scientific">freshwater metagenome</name>
    <dbReference type="NCBI Taxonomy" id="449393"/>
    <lineage>
        <taxon>unclassified sequences</taxon>
        <taxon>metagenomes</taxon>
        <taxon>ecological metagenomes</taxon>
    </lineage>
</organism>
<dbReference type="PANTHER" id="PTHR33204:SF18">
    <property type="entry name" value="TRANSCRIPTIONAL REGULATORY PROTEIN"/>
    <property type="match status" value="1"/>
</dbReference>
<dbReference type="PANTHER" id="PTHR33204">
    <property type="entry name" value="TRANSCRIPTIONAL REGULATOR, MARR FAMILY"/>
    <property type="match status" value="1"/>
</dbReference>
<name>A0A6J6M820_9ZZZZ</name>
<feature type="domain" description="HTH hxlR-type" evidence="4">
    <location>
        <begin position="21"/>
        <end position="119"/>
    </location>
</feature>
<keyword evidence="2" id="KW-0238">DNA-binding</keyword>
<dbReference type="InterPro" id="IPR036390">
    <property type="entry name" value="WH_DNA-bd_sf"/>
</dbReference>
<dbReference type="InterPro" id="IPR002577">
    <property type="entry name" value="HTH_HxlR"/>
</dbReference>
<dbReference type="AlphaFoldDB" id="A0A6J6M820"/>
<protein>
    <submittedName>
        <fullName evidence="5">Unannotated protein</fullName>
    </submittedName>
</protein>
<dbReference type="Gene3D" id="1.10.10.10">
    <property type="entry name" value="Winged helix-like DNA-binding domain superfamily/Winged helix DNA-binding domain"/>
    <property type="match status" value="1"/>
</dbReference>
<dbReference type="SUPFAM" id="SSF46785">
    <property type="entry name" value="Winged helix' DNA-binding domain"/>
    <property type="match status" value="1"/>
</dbReference>
<dbReference type="GO" id="GO:0003677">
    <property type="term" value="F:DNA binding"/>
    <property type="evidence" value="ECO:0007669"/>
    <property type="project" value="UniProtKB-KW"/>
</dbReference>